<protein>
    <recommendedName>
        <fullName evidence="5">MCM C-terminal AAA(+) ATPase domain-containing protein</fullName>
    </recommendedName>
</protein>
<comment type="similarity">
    <text evidence="3">Belongs to the MCM family.</text>
</comment>
<dbReference type="GO" id="GO:0034728">
    <property type="term" value="P:nucleosome organization"/>
    <property type="evidence" value="ECO:0007669"/>
    <property type="project" value="TreeGrafter"/>
</dbReference>
<accession>A0AAW2CUV2</accession>
<dbReference type="Pfam" id="PF00493">
    <property type="entry name" value="MCM"/>
    <property type="match status" value="1"/>
</dbReference>
<evidence type="ECO:0000313" key="6">
    <source>
        <dbReference type="EMBL" id="KAL0000595.1"/>
    </source>
</evidence>
<dbReference type="Gene3D" id="3.90.1200.10">
    <property type="match status" value="1"/>
</dbReference>
<dbReference type="Proteomes" id="UP001459277">
    <property type="component" value="Unassembled WGS sequence"/>
</dbReference>
<dbReference type="GO" id="GO:0005524">
    <property type="term" value="F:ATP binding"/>
    <property type="evidence" value="ECO:0007669"/>
    <property type="project" value="UniProtKB-KW"/>
</dbReference>
<dbReference type="GO" id="GO:0008023">
    <property type="term" value="C:transcription elongation factor complex"/>
    <property type="evidence" value="ECO:0007669"/>
    <property type="project" value="TreeGrafter"/>
</dbReference>
<evidence type="ECO:0000256" key="4">
    <source>
        <dbReference type="SAM" id="MobiDB-lite"/>
    </source>
</evidence>
<dbReference type="Gene3D" id="3.40.50.300">
    <property type="entry name" value="P-loop containing nucleotide triphosphate hydrolases"/>
    <property type="match status" value="2"/>
</dbReference>
<evidence type="ECO:0000256" key="1">
    <source>
        <dbReference type="ARBA" id="ARBA00022741"/>
    </source>
</evidence>
<evidence type="ECO:0000259" key="5">
    <source>
        <dbReference type="PROSITE" id="PS50051"/>
    </source>
</evidence>
<dbReference type="GO" id="GO:0003677">
    <property type="term" value="F:DNA binding"/>
    <property type="evidence" value="ECO:0007669"/>
    <property type="project" value="UniProtKB-KW"/>
</dbReference>
<dbReference type="Pfam" id="PF14632">
    <property type="entry name" value="SPT6_acidic"/>
    <property type="match status" value="1"/>
</dbReference>
<feature type="region of interest" description="Disordered" evidence="4">
    <location>
        <begin position="295"/>
        <end position="398"/>
    </location>
</feature>
<dbReference type="EMBL" id="JAZDWU010000005">
    <property type="protein sequence ID" value="KAL0000595.1"/>
    <property type="molecule type" value="Genomic_DNA"/>
</dbReference>
<dbReference type="AlphaFoldDB" id="A0AAW2CUV2"/>
<feature type="domain" description="MCM C-terminal AAA(+) ATPase" evidence="5">
    <location>
        <begin position="123"/>
        <end position="184"/>
    </location>
</feature>
<keyword evidence="2 3" id="KW-0067">ATP-binding</keyword>
<dbReference type="InterPro" id="IPR017072">
    <property type="entry name" value="TF_Spt6"/>
</dbReference>
<dbReference type="InterPro" id="IPR031327">
    <property type="entry name" value="MCM"/>
</dbReference>
<keyword evidence="3" id="KW-0238">DNA-binding</keyword>
<dbReference type="SUPFAM" id="SSF158832">
    <property type="entry name" value="Tex N-terminal region-like"/>
    <property type="match status" value="1"/>
</dbReference>
<dbReference type="PANTHER" id="PTHR10145">
    <property type="entry name" value="TRANSCRIPTION ELONGATION FACTOR SPT6"/>
    <property type="match status" value="1"/>
</dbReference>
<dbReference type="PRINTS" id="PR01657">
    <property type="entry name" value="MCMFAMILY"/>
</dbReference>
<dbReference type="InterPro" id="IPR028083">
    <property type="entry name" value="Spt6_acidic_N_dom"/>
</dbReference>
<dbReference type="PROSITE" id="PS50051">
    <property type="entry name" value="MCM_2"/>
    <property type="match status" value="1"/>
</dbReference>
<dbReference type="GO" id="GO:0031491">
    <property type="term" value="F:nucleosome binding"/>
    <property type="evidence" value="ECO:0007669"/>
    <property type="project" value="TreeGrafter"/>
</dbReference>
<dbReference type="GO" id="GO:0042393">
    <property type="term" value="F:histone binding"/>
    <property type="evidence" value="ECO:0007669"/>
    <property type="project" value="TreeGrafter"/>
</dbReference>
<gene>
    <name evidence="6" type="ORF">SO802_014376</name>
</gene>
<dbReference type="GO" id="GO:0140673">
    <property type="term" value="P:transcription elongation-coupled chromatin remodeling"/>
    <property type="evidence" value="ECO:0007669"/>
    <property type="project" value="InterPro"/>
</dbReference>
<keyword evidence="1 3" id="KW-0547">Nucleotide-binding</keyword>
<feature type="compositionally biased region" description="Basic and acidic residues" evidence="4">
    <location>
        <begin position="319"/>
        <end position="330"/>
    </location>
</feature>
<comment type="caution">
    <text evidence="6">The sequence shown here is derived from an EMBL/GenBank/DDBJ whole genome shotgun (WGS) entry which is preliminary data.</text>
</comment>
<dbReference type="PANTHER" id="PTHR10145:SF6">
    <property type="entry name" value="TRANSCRIPTION ELONGATION FACTOR SPT6"/>
    <property type="match status" value="1"/>
</dbReference>
<keyword evidence="7" id="KW-1185">Reference proteome</keyword>
<name>A0AAW2CUV2_9ROSI</name>
<evidence type="ECO:0000256" key="3">
    <source>
        <dbReference type="RuleBase" id="RU004070"/>
    </source>
</evidence>
<reference evidence="6 7" key="1">
    <citation type="submission" date="2024-01" db="EMBL/GenBank/DDBJ databases">
        <title>A telomere-to-telomere, gap-free genome of sweet tea (Lithocarpus litseifolius).</title>
        <authorList>
            <person name="Zhou J."/>
        </authorList>
    </citation>
    <scope>NUCLEOTIDE SEQUENCE [LARGE SCALE GENOMIC DNA]</scope>
    <source>
        <strain evidence="6">Zhou-2022a</strain>
        <tissue evidence="6">Leaf</tissue>
    </source>
</reference>
<feature type="compositionally biased region" description="Acidic residues" evidence="4">
    <location>
        <begin position="331"/>
        <end position="372"/>
    </location>
</feature>
<evidence type="ECO:0000256" key="2">
    <source>
        <dbReference type="ARBA" id="ARBA00022840"/>
    </source>
</evidence>
<sequence>MIMTVSQNLDPMRIEAEFAQLGTATVLKEFLTYRNPGPLFLPKGKGFGHPPGAPIVLPSWLSEEDINYYASKFEKTGFTGGVNYYRDLNLNWELTAPWTGAQIKVPVKFLIEEFKKFATEPDVYKNICSNIAPSIFGHDDVKKAVACLLFGGSRKSLPDGVKLRGDINVLLLGDPSTAKSQTAQDNIDLQTTIVSRFDLIFVVKDVRMYSQDKIIASHIIKLHASAGLASSIYNTVELNATHVYQNLHPHCSRIIMSKSDRENYTLDEDDYELLEDNNITIPRWKSKKFKRLKKAQGVSEEPSGLSDEEEMFGSGKGGRTAEEKLKRSLFGDDEGAPLEDIAEEEEQAEDEEDGDIGEEDEMADFIVDEEDEHGAPPKGGRRPKKGGNRRAPGVSSSALQEAHEIFGDVDELLQLRKQGLDSTEWRERRLEDEFEPVVLSEKYMTEKDDQIKELDIPERMQIAEESTGSPPLDDSIVEETAWIYNQLQSGSVPLFGKRGMGTVKEGGDLSIKKDDIMRFLDLLHVQKLDIPFIAMYRKEECLSLLKDPEQPEDDDENQDKNEKTPTLKWHKLIIFGHLLIDRRIVGVADVEDFESITDASRRADCELRALEVAKLLLKERRKFHAITEVISAIQKFQS</sequence>
<feature type="compositionally biased region" description="Basic residues" evidence="4">
    <location>
        <begin position="379"/>
        <end position="388"/>
    </location>
</feature>
<dbReference type="InterPro" id="IPR027417">
    <property type="entry name" value="P-loop_NTPase"/>
</dbReference>
<dbReference type="InterPro" id="IPR001208">
    <property type="entry name" value="MCM_dom"/>
</dbReference>
<proteinExistence type="inferred from homology"/>
<dbReference type="SMART" id="SM00350">
    <property type="entry name" value="MCM"/>
    <property type="match status" value="1"/>
</dbReference>
<evidence type="ECO:0000313" key="7">
    <source>
        <dbReference type="Proteomes" id="UP001459277"/>
    </source>
</evidence>
<organism evidence="6 7">
    <name type="scientific">Lithocarpus litseifolius</name>
    <dbReference type="NCBI Taxonomy" id="425828"/>
    <lineage>
        <taxon>Eukaryota</taxon>
        <taxon>Viridiplantae</taxon>
        <taxon>Streptophyta</taxon>
        <taxon>Embryophyta</taxon>
        <taxon>Tracheophyta</taxon>
        <taxon>Spermatophyta</taxon>
        <taxon>Magnoliopsida</taxon>
        <taxon>eudicotyledons</taxon>
        <taxon>Gunneridae</taxon>
        <taxon>Pentapetalae</taxon>
        <taxon>rosids</taxon>
        <taxon>fabids</taxon>
        <taxon>Fagales</taxon>
        <taxon>Fagaceae</taxon>
        <taxon>Lithocarpus</taxon>
    </lineage>
</organism>